<dbReference type="GO" id="GO:0005634">
    <property type="term" value="C:nucleus"/>
    <property type="evidence" value="ECO:0007669"/>
    <property type="project" value="UniProtKB-SubCell"/>
</dbReference>
<keyword evidence="1" id="KW-0863">Zinc-finger</keyword>
<feature type="region of interest" description="Disordered" evidence="2">
    <location>
        <begin position="1"/>
        <end position="24"/>
    </location>
</feature>
<evidence type="ECO:0000256" key="2">
    <source>
        <dbReference type="SAM" id="MobiDB-lite"/>
    </source>
</evidence>
<feature type="compositionally biased region" description="Basic and acidic residues" evidence="2">
    <location>
        <begin position="9"/>
        <end position="24"/>
    </location>
</feature>
<comment type="caution">
    <text evidence="3">The sequence shown here is derived from an EMBL/GenBank/DDBJ whole genome shotgun (WGS) entry which is preliminary data.</text>
</comment>
<name>A0AAP0WVA0_LIQFO</name>
<sequence length="341" mass="40269">MEDFDVELDDSKTQHHDSSSINLEDIRNARRDARKATDGHDANMLNEHFLTQKERNSYFKYTIETDDENRISYIFWAETTSREEYKHFGDVVVFNTTYQINRYCIWHILNKFSKKLGAHTCSQYYESFRECIWDSEGPEEFECRWATLIERSELHKNGWLQTMFNKRDRYGELQADHVDHNEKPMLKTPIALERQMADIYTHSMFERFQDELWESMKYGSTVKVDDEFQTIYEVERRVFDGGKGTQRKQYIDLPGKYILKRWTKGAECLSLIERSGVNMEDVSDKGLLVHRNDLYGVFARVVDGAVLSVKGTEMLREDLLASERRIKSLSIRECNNNFGSS</sequence>
<dbReference type="AlphaFoldDB" id="A0AAP0WVA0"/>
<comment type="subcellular location">
    <subcellularLocation>
        <location evidence="1">Nucleus</location>
    </subcellularLocation>
</comment>
<keyword evidence="1" id="KW-0539">Nucleus</keyword>
<dbReference type="PANTHER" id="PTHR31669:SF302">
    <property type="entry name" value="PROTEIN FAR1-RELATED SEQUENCE"/>
    <property type="match status" value="1"/>
</dbReference>
<reference evidence="3 4" key="1">
    <citation type="journal article" date="2024" name="Plant J.">
        <title>Genome sequences and population genomics reveal climatic adaptation and genomic divergence between two closely related sweetgum species.</title>
        <authorList>
            <person name="Xu W.Q."/>
            <person name="Ren C.Q."/>
            <person name="Zhang X.Y."/>
            <person name="Comes H.P."/>
            <person name="Liu X.H."/>
            <person name="Li Y.G."/>
            <person name="Kettle C.J."/>
            <person name="Jalonen R."/>
            <person name="Gaisberger H."/>
            <person name="Ma Y.Z."/>
            <person name="Qiu Y.X."/>
        </authorList>
    </citation>
    <scope>NUCLEOTIDE SEQUENCE [LARGE SCALE GENOMIC DNA]</scope>
    <source>
        <strain evidence="3">Hangzhou</strain>
    </source>
</reference>
<evidence type="ECO:0000313" key="3">
    <source>
        <dbReference type="EMBL" id="KAK9277778.1"/>
    </source>
</evidence>
<comment type="similarity">
    <text evidence="1">Belongs to the FHY3/FAR1 family.</text>
</comment>
<comment type="function">
    <text evidence="1">Putative transcription activator involved in regulating light control of development.</text>
</comment>
<dbReference type="GO" id="GO:0006355">
    <property type="term" value="P:regulation of DNA-templated transcription"/>
    <property type="evidence" value="ECO:0007669"/>
    <property type="project" value="UniProtKB-UniRule"/>
</dbReference>
<dbReference type="Proteomes" id="UP001415857">
    <property type="component" value="Unassembled WGS sequence"/>
</dbReference>
<evidence type="ECO:0000313" key="4">
    <source>
        <dbReference type="Proteomes" id="UP001415857"/>
    </source>
</evidence>
<dbReference type="InterPro" id="IPR031052">
    <property type="entry name" value="FHY3/FAR1"/>
</dbReference>
<dbReference type="GO" id="GO:0008270">
    <property type="term" value="F:zinc ion binding"/>
    <property type="evidence" value="ECO:0007669"/>
    <property type="project" value="UniProtKB-UniRule"/>
</dbReference>
<keyword evidence="1" id="KW-0479">Metal-binding</keyword>
<keyword evidence="4" id="KW-1185">Reference proteome</keyword>
<accession>A0AAP0WVA0</accession>
<organism evidence="3 4">
    <name type="scientific">Liquidambar formosana</name>
    <name type="common">Formosan gum</name>
    <dbReference type="NCBI Taxonomy" id="63359"/>
    <lineage>
        <taxon>Eukaryota</taxon>
        <taxon>Viridiplantae</taxon>
        <taxon>Streptophyta</taxon>
        <taxon>Embryophyta</taxon>
        <taxon>Tracheophyta</taxon>
        <taxon>Spermatophyta</taxon>
        <taxon>Magnoliopsida</taxon>
        <taxon>eudicotyledons</taxon>
        <taxon>Gunneridae</taxon>
        <taxon>Pentapetalae</taxon>
        <taxon>Saxifragales</taxon>
        <taxon>Altingiaceae</taxon>
        <taxon>Liquidambar</taxon>
    </lineage>
</organism>
<dbReference type="EMBL" id="JBBPBK010000010">
    <property type="protein sequence ID" value="KAK9277778.1"/>
    <property type="molecule type" value="Genomic_DNA"/>
</dbReference>
<dbReference type="PANTHER" id="PTHR31669">
    <property type="entry name" value="PROTEIN FAR1-RELATED SEQUENCE 10-RELATED"/>
    <property type="match status" value="1"/>
</dbReference>
<gene>
    <name evidence="3" type="ORF">L1049_007325</name>
</gene>
<proteinExistence type="inferred from homology"/>
<keyword evidence="1" id="KW-0862">Zinc</keyword>
<evidence type="ECO:0000256" key="1">
    <source>
        <dbReference type="RuleBase" id="RU367018"/>
    </source>
</evidence>
<protein>
    <recommendedName>
        <fullName evidence="1">Protein FAR1-RELATED SEQUENCE</fullName>
    </recommendedName>
</protein>